<dbReference type="Proteomes" id="UP000426328">
    <property type="component" value="Chromosome"/>
</dbReference>
<evidence type="ECO:0000313" key="3">
    <source>
        <dbReference type="EMBL" id="QGR22600.1"/>
    </source>
</evidence>
<dbReference type="InterPro" id="IPR010997">
    <property type="entry name" value="HRDC-like_sf"/>
</dbReference>
<proteinExistence type="inferred from homology"/>
<keyword evidence="1 3" id="KW-0808">Transferase</keyword>
<organism evidence="3 4">
    <name type="scientific">Acidianus ambivalens</name>
    <name type="common">Desulfurolobus ambivalens</name>
    <dbReference type="NCBI Taxonomy" id="2283"/>
    <lineage>
        <taxon>Archaea</taxon>
        <taxon>Thermoproteota</taxon>
        <taxon>Thermoprotei</taxon>
        <taxon>Sulfolobales</taxon>
        <taxon>Sulfolobaceae</taxon>
        <taxon>Acidianus</taxon>
    </lineage>
</organism>
<keyword evidence="1" id="KW-0963">Cytoplasm</keyword>
<dbReference type="NCBIfam" id="NF011553">
    <property type="entry name" value="PRK14981.1-5"/>
    <property type="match status" value="1"/>
</dbReference>
<name>A0A650CXP0_ACIAM</name>
<comment type="subcellular location">
    <subcellularLocation>
        <location evidence="1">Cytoplasm</location>
    </subcellularLocation>
</comment>
<dbReference type="KEGG" id="aamb:D1866_11955"/>
<evidence type="ECO:0000313" key="2">
    <source>
        <dbReference type="EMBL" id="MQL54811.1"/>
    </source>
</evidence>
<evidence type="ECO:0000256" key="1">
    <source>
        <dbReference type="HAMAP-Rule" id="MF_00864"/>
    </source>
</evidence>
<keyword evidence="4" id="KW-1185">Reference proteome</keyword>
<dbReference type="RefSeq" id="WP_152940121.1">
    <property type="nucleotide sequence ID" value="NZ_CP045482.1"/>
</dbReference>
<gene>
    <name evidence="1" type="primary">rpo4</name>
    <name evidence="1" type="synonym">rpoF</name>
    <name evidence="3" type="ORF">D1866_11955</name>
    <name evidence="2" type="ORF">GFB69_03395</name>
</gene>
<dbReference type="Pfam" id="PF03874">
    <property type="entry name" value="RNA_pol_Rpb4"/>
    <property type="match status" value="1"/>
</dbReference>
<dbReference type="GO" id="GO:0003899">
    <property type="term" value="F:DNA-directed RNA polymerase activity"/>
    <property type="evidence" value="ECO:0007669"/>
    <property type="project" value="UniProtKB-UniRule"/>
</dbReference>
<dbReference type="InterPro" id="IPR010924">
    <property type="entry name" value="Rpo4"/>
</dbReference>
<evidence type="ECO:0000313" key="4">
    <source>
        <dbReference type="Proteomes" id="UP000426328"/>
    </source>
</evidence>
<dbReference type="HAMAP" id="MF_00864">
    <property type="entry name" value="RNApol_arch_Rpo4"/>
    <property type="match status" value="1"/>
</dbReference>
<reference evidence="2 5" key="1">
    <citation type="submission" date="2019-10" db="EMBL/GenBank/DDBJ databases">
        <title>Comparative genomics of sulfur disproportionating microorganisms.</title>
        <authorList>
            <person name="Ward L.M."/>
            <person name="Bertran E."/>
            <person name="Johnston D."/>
        </authorList>
    </citation>
    <scope>NUCLEOTIDE SEQUENCE [LARGE SCALE GENOMIC DNA]</scope>
    <source>
        <strain evidence="2 5">DSM 3772</strain>
    </source>
</reference>
<comment type="subunit">
    <text evidence="1">Part of the RNA polymerase complex. Forms a stalk with Rpo7 that extends from the main structure.</text>
</comment>
<dbReference type="InterPro" id="IPR044876">
    <property type="entry name" value="HRDC_dom_sf"/>
</dbReference>
<evidence type="ECO:0000313" key="5">
    <source>
        <dbReference type="Proteomes" id="UP000474054"/>
    </source>
</evidence>
<comment type="similarity">
    <text evidence="1">Belongs to the eukaryotic RPB4 RNA polymerase subunit family.</text>
</comment>
<dbReference type="Gene3D" id="6.10.140.930">
    <property type="match status" value="1"/>
</dbReference>
<keyword evidence="1 3" id="KW-0548">Nucleotidyltransferase</keyword>
<comment type="catalytic activity">
    <reaction evidence="1">
        <text>RNA(n) + a ribonucleoside 5'-triphosphate = RNA(n+1) + diphosphate</text>
        <dbReference type="Rhea" id="RHEA:21248"/>
        <dbReference type="Rhea" id="RHEA-COMP:14527"/>
        <dbReference type="Rhea" id="RHEA-COMP:17342"/>
        <dbReference type="ChEBI" id="CHEBI:33019"/>
        <dbReference type="ChEBI" id="CHEBI:61557"/>
        <dbReference type="ChEBI" id="CHEBI:140395"/>
        <dbReference type="EC" id="2.7.7.6"/>
    </reaction>
</comment>
<dbReference type="AlphaFoldDB" id="A0A650CXP0"/>
<keyword evidence="1" id="KW-0804">Transcription</keyword>
<dbReference type="EMBL" id="WHYS01000001">
    <property type="protein sequence ID" value="MQL54811.1"/>
    <property type="molecule type" value="Genomic_DNA"/>
</dbReference>
<dbReference type="PIRSF" id="PIRSF005053">
    <property type="entry name" value="RNA_pol_F_arch"/>
    <property type="match status" value="1"/>
</dbReference>
<dbReference type="PANTHER" id="PTHR39646:SF1">
    <property type="entry name" value="DNA-DIRECTED RNA POLYMERASE SUBUNIT RPO4"/>
    <property type="match status" value="1"/>
</dbReference>
<dbReference type="Proteomes" id="UP000474054">
    <property type="component" value="Unassembled WGS sequence"/>
</dbReference>
<dbReference type="SUPFAM" id="SSF47819">
    <property type="entry name" value="HRDC-like"/>
    <property type="match status" value="1"/>
</dbReference>
<dbReference type="EMBL" id="CP045482">
    <property type="protein sequence ID" value="QGR22600.1"/>
    <property type="molecule type" value="Genomic_DNA"/>
</dbReference>
<dbReference type="GeneID" id="42780458"/>
<dbReference type="GO" id="GO:0006352">
    <property type="term" value="P:DNA-templated transcription initiation"/>
    <property type="evidence" value="ECO:0007669"/>
    <property type="project" value="InterPro"/>
</dbReference>
<dbReference type="EC" id="2.7.7.6" evidence="1"/>
<dbReference type="Gene3D" id="1.10.150.80">
    <property type="entry name" value="HRDC domain"/>
    <property type="match status" value="1"/>
</dbReference>
<dbReference type="PANTHER" id="PTHR39646">
    <property type="entry name" value="RNA POLYMERASE RPB4"/>
    <property type="match status" value="1"/>
</dbReference>
<keyword evidence="1 3" id="KW-0240">DNA-directed RNA polymerase</keyword>
<dbReference type="GO" id="GO:0000428">
    <property type="term" value="C:DNA-directed RNA polymerase complex"/>
    <property type="evidence" value="ECO:0007669"/>
    <property type="project" value="UniProtKB-KW"/>
</dbReference>
<dbReference type="GO" id="GO:0000166">
    <property type="term" value="F:nucleotide binding"/>
    <property type="evidence" value="ECO:0007669"/>
    <property type="project" value="InterPro"/>
</dbReference>
<dbReference type="InterPro" id="IPR005574">
    <property type="entry name" value="Rpb4/RPC9"/>
</dbReference>
<protein>
    <recommendedName>
        <fullName evidence="1">DNA-directed RNA polymerase subunit Rpo4</fullName>
        <ecNumber evidence="1">2.7.7.6</ecNumber>
    </recommendedName>
    <alternativeName>
        <fullName evidence="1">DNA-directed RNA polymerase subunit F</fullName>
    </alternativeName>
</protein>
<reference evidence="3 4" key="2">
    <citation type="submission" date="2019-10" db="EMBL/GenBank/DDBJ databases">
        <title>Genome Sequences from Six Type Strain Members of the Archaeal Family Sulfolobaceae: Acidianus ambivalens, Acidianus infernus, Metallosphaera prunae, Stygiolobus azoricus, Sulfolobus metallicus, and Sulfurisphaera ohwakuensis.</title>
        <authorList>
            <person name="Counts J.A."/>
            <person name="Kelly R.M."/>
        </authorList>
    </citation>
    <scope>NUCLEOTIDE SEQUENCE [LARGE SCALE GENOMIC DNA]</scope>
    <source>
        <strain evidence="3 4">LEI 10</strain>
    </source>
</reference>
<dbReference type="GO" id="GO:0005737">
    <property type="term" value="C:cytoplasm"/>
    <property type="evidence" value="ECO:0007669"/>
    <property type="project" value="UniProtKB-SubCell"/>
</dbReference>
<accession>A0A650CXP0</accession>
<sequence length="113" mass="12966">MSSVIIEEEHYIPYSVAKKYVYELIRNGNNSSILQRTYEYLNSITKCSDEDANKLMEELAQIVEKEEIRAVIASICPTTVDEVRSILASDSKNYGQEILEKIVELVKKYLQKG</sequence>
<comment type="function">
    <text evidence="1">DNA-dependent RNA polymerase (RNAP) catalyzes the transcription of DNA into RNA using the four ribonucleoside triphosphates as substrates. This subunit is less well bound than the others.</text>
</comment>